<evidence type="ECO:0000313" key="2">
    <source>
        <dbReference type="Proteomes" id="UP000657006"/>
    </source>
</evidence>
<reference evidence="1" key="1">
    <citation type="submission" date="2020-08" db="EMBL/GenBank/DDBJ databases">
        <title>Genome public.</title>
        <authorList>
            <person name="Liu C."/>
            <person name="Sun Q."/>
        </authorList>
    </citation>
    <scope>NUCLEOTIDE SEQUENCE</scope>
    <source>
        <strain evidence="1">NSJ-32</strain>
    </source>
</reference>
<dbReference type="PANTHER" id="PTHR47381:SF3">
    <property type="entry name" value="ALPHA_BETA-HYDROLASES SUPERFAMILY PROTEIN"/>
    <property type="match status" value="1"/>
</dbReference>
<dbReference type="PANTHER" id="PTHR47381">
    <property type="entry name" value="ALPHA/BETA-HYDROLASES SUPERFAMILY PROTEIN"/>
    <property type="match status" value="1"/>
</dbReference>
<evidence type="ECO:0000313" key="1">
    <source>
        <dbReference type="EMBL" id="MBC8543601.1"/>
    </source>
</evidence>
<proteinExistence type="predicted"/>
<dbReference type="AlphaFoldDB" id="A0A926DS53"/>
<dbReference type="Gene3D" id="3.40.50.1820">
    <property type="entry name" value="alpha/beta hydrolase"/>
    <property type="match status" value="2"/>
</dbReference>
<dbReference type="EMBL" id="JACRSQ010000010">
    <property type="protein sequence ID" value="MBC8543601.1"/>
    <property type="molecule type" value="Genomic_DNA"/>
</dbReference>
<keyword evidence="2" id="KW-1185">Reference proteome</keyword>
<dbReference type="RefSeq" id="WP_249289709.1">
    <property type="nucleotide sequence ID" value="NZ_JACRSQ010000010.1"/>
</dbReference>
<sequence>MFKIAQFRVLQEGISAARQLEREITEACRRGLAEGRRKFDGMRALPDWRQRREEVDRVFRESLPALLGELAPLQVRPVSTYEFHEFIVENVLFYSLPGWEVNASVYRPKTGGPWPGVICPTGHSSKFGPSYTASAQTFARNGYLAVSFCPPGCSGELARLNDHFANGVIGWMTGIWAMTYFMADALACISYLEQRSDVDASRGFAMTGVSGGGLTSMFCAAYDPRITFAAPVCCISSQEALHLTGLYTSCPEQHGRGYLGQGIDVTEILSLIAPKRLCLVGGKLDEVFEYTTTVEVYERVKRVYELYGCGENVSLFLQEDSGHAYTVAMANEVVGHMDAFFEKETWRAPLTEGEIQPIAREQLACYPKGCVNMFTVNCQEALRLQAQRPKLTEEQMVDSLSSLLQLEGVTPHLNRSWAEPEESLPKRWHHIFQPVILHHGDQNVLPGVFAYREGAVACPALLYIDEKGKWNGFNHQGVLTQVIGLAQPASDAERCVLSVDVSGMGELEAQHTTYDSASWNDIERILTYLSIAEGRPLIAYQVRDALTALAYLRTRPEVDPKRIILAGDGVGAVVALLAGLLARDKVERVVALNPLAAYACLATAFPYRWPEMILIPEVLKYWDLPDLVATLGDKAVCIQPLDEMRRPLSEGRMLTYYGGAIAAGAQVLVAREPEKEWVQVCKGM</sequence>
<gene>
    <name evidence="1" type="ORF">H8730_08600</name>
</gene>
<protein>
    <recommendedName>
        <fullName evidence="3">Acetyl xylan esterase domain-containing protein</fullName>
    </recommendedName>
</protein>
<comment type="caution">
    <text evidence="1">The sequence shown here is derived from an EMBL/GenBank/DDBJ whole genome shotgun (WGS) entry which is preliminary data.</text>
</comment>
<accession>A0A926DS53</accession>
<dbReference type="SUPFAM" id="SSF53474">
    <property type="entry name" value="alpha/beta-Hydrolases"/>
    <property type="match status" value="2"/>
</dbReference>
<dbReference type="InterPro" id="IPR029058">
    <property type="entry name" value="AB_hydrolase_fold"/>
</dbReference>
<evidence type="ECO:0008006" key="3">
    <source>
        <dbReference type="Google" id="ProtNLM"/>
    </source>
</evidence>
<organism evidence="1 2">
    <name type="scientific">Bianquea renquensis</name>
    <dbReference type="NCBI Taxonomy" id="2763661"/>
    <lineage>
        <taxon>Bacteria</taxon>
        <taxon>Bacillati</taxon>
        <taxon>Bacillota</taxon>
        <taxon>Clostridia</taxon>
        <taxon>Eubacteriales</taxon>
        <taxon>Bianqueaceae</taxon>
        <taxon>Bianquea</taxon>
    </lineage>
</organism>
<dbReference type="Proteomes" id="UP000657006">
    <property type="component" value="Unassembled WGS sequence"/>
</dbReference>
<name>A0A926DS53_9FIRM</name>